<dbReference type="PANTHER" id="PTHR31827">
    <property type="entry name" value="EMB|CAB89363.1"/>
    <property type="match status" value="1"/>
</dbReference>
<comment type="caution">
    <text evidence="3">The sequence shown here is derived from an EMBL/GenBank/DDBJ whole genome shotgun (WGS) entry which is preliminary data.</text>
</comment>
<dbReference type="PANTHER" id="PTHR31827:SF1">
    <property type="entry name" value="EMB|CAB89363.1"/>
    <property type="match status" value="1"/>
</dbReference>
<accession>A0A1Z5JA73</accession>
<name>A0A1Z5JA73_FISSO</name>
<feature type="domain" description="WRKY19-like zinc finger" evidence="2">
    <location>
        <begin position="798"/>
        <end position="822"/>
    </location>
</feature>
<proteinExistence type="predicted"/>
<feature type="domain" description="WRKY19-like zinc finger" evidence="2">
    <location>
        <begin position="723"/>
        <end position="748"/>
    </location>
</feature>
<organism evidence="3 4">
    <name type="scientific">Fistulifera solaris</name>
    <name type="common">Oleaginous diatom</name>
    <dbReference type="NCBI Taxonomy" id="1519565"/>
    <lineage>
        <taxon>Eukaryota</taxon>
        <taxon>Sar</taxon>
        <taxon>Stramenopiles</taxon>
        <taxon>Ochrophyta</taxon>
        <taxon>Bacillariophyta</taxon>
        <taxon>Bacillariophyceae</taxon>
        <taxon>Bacillariophycidae</taxon>
        <taxon>Naviculales</taxon>
        <taxon>Naviculaceae</taxon>
        <taxon>Fistulifera</taxon>
    </lineage>
</organism>
<dbReference type="InterPro" id="IPR056866">
    <property type="entry name" value="Znf_WRKY19"/>
</dbReference>
<feature type="domain" description="WRKY19-like zinc finger" evidence="2">
    <location>
        <begin position="823"/>
        <end position="847"/>
    </location>
</feature>
<feature type="domain" description="WRKY19-like zinc finger" evidence="2">
    <location>
        <begin position="773"/>
        <end position="797"/>
    </location>
</feature>
<sequence length="925" mass="101016">MDPERVRAYLQAACAGLGFDVGEVWWTSSENGSSTVAAIEDQDSALARSQGRRQLRFVQLYTSKNFESHRAELINPPDHSWNDKNDSEAEVSEHVLSPRLVNAISSTAQVVWATTKKQEGLTGRSDVVLQTAVGMPVAVDANGNMCVVVMFSPNNIQSTEDALDFLRSLSQSAATTSIPCLLPAFDPVQTGMRQIGPSTVSQQALVALGRNAGQNLLGDGVNARFVSITDIDRRSGTVTKFEPDLSHDHDLQSAPKDDFGIPMLPSFAEIGGTVADEPIDAFDEATYGVWTTIMDKPVTSIEDDTEYASVFDISDRETQQRDSGYIGDDISLMQPSRIQRLEEFCHAFLGMSVFDLAEVWVPDSNHSDSLSLCMSATCTETNELLNEFRKCSTNKLIKHWTGAVGRAFASGNPVWTANPNVFADPMRADAFVFSKIQTVLAVPVFAGKRKTPSCVVVCYSLVKSASVPFVLKFVQQALRLLWDGLDKVEPHESVDKTIWSGVAPADLGEMAADIEMQHHFMSKKRPHNSMSTPEHQFETNDDQNYPLTVQMKILGFTEEDLNPNPINATVHEHVSDALLSFRSAVPFDHMYTNVEGTKRAHVLNRVPAPLSQPNRLPSKVVSAAESLPGKRSPQVDRQDYSPMNVNVYQRSASLSTSTQSLGSEQSQEFVSGPLVYGQVNNVALNSQYCSAVMIPDYSAKMCRIQGCSEIAVPRRPHCMKHSGTRLCEHEGCSKCAQGSTRFCIAHGGGRRCTFQGCDKGARDKFFCAAHGGGKRCIHDGCSKSAVGGSKFCTAHGGGRRCSVEGCDKSAQSSTQFCVKHGGGKKCAQPDCDKVARGRTNFCAAHGGGVRCKLEGCNRVAIGKRQLCRLHGGGASRKNESKQIHIFSQHNQQTTDFHSTGVHHRPVQESNLIQGIERSFDYLESV</sequence>
<evidence type="ECO:0000313" key="4">
    <source>
        <dbReference type="Proteomes" id="UP000198406"/>
    </source>
</evidence>
<reference evidence="3 4" key="1">
    <citation type="journal article" date="2015" name="Plant Cell">
        <title>Oil accumulation by the oleaginous diatom Fistulifera solaris as revealed by the genome and transcriptome.</title>
        <authorList>
            <person name="Tanaka T."/>
            <person name="Maeda Y."/>
            <person name="Veluchamy A."/>
            <person name="Tanaka M."/>
            <person name="Abida H."/>
            <person name="Marechal E."/>
            <person name="Bowler C."/>
            <person name="Muto M."/>
            <person name="Sunaga Y."/>
            <person name="Tanaka M."/>
            <person name="Yoshino T."/>
            <person name="Taniguchi T."/>
            <person name="Fukuda Y."/>
            <person name="Nemoto M."/>
            <person name="Matsumoto M."/>
            <person name="Wong P.S."/>
            <person name="Aburatani S."/>
            <person name="Fujibuchi W."/>
        </authorList>
    </citation>
    <scope>NUCLEOTIDE SEQUENCE [LARGE SCALE GENOMIC DNA]</scope>
    <source>
        <strain evidence="3 4">JPCC DA0580</strain>
    </source>
</reference>
<dbReference type="OrthoDB" id="77038at2759"/>
<dbReference type="Proteomes" id="UP000198406">
    <property type="component" value="Unassembled WGS sequence"/>
</dbReference>
<feature type="region of interest" description="Disordered" evidence="1">
    <location>
        <begin position="608"/>
        <end position="638"/>
    </location>
</feature>
<evidence type="ECO:0000259" key="2">
    <source>
        <dbReference type="Pfam" id="PF24906"/>
    </source>
</evidence>
<keyword evidence="4" id="KW-1185">Reference proteome</keyword>
<dbReference type="InParanoid" id="A0A1Z5JA73"/>
<gene>
    <name evidence="3" type="ORF">FisN_1Hh333</name>
</gene>
<dbReference type="AlphaFoldDB" id="A0A1Z5JA73"/>
<protein>
    <recommendedName>
        <fullName evidence="2">WRKY19-like zinc finger domain-containing protein</fullName>
    </recommendedName>
</protein>
<evidence type="ECO:0000256" key="1">
    <source>
        <dbReference type="SAM" id="MobiDB-lite"/>
    </source>
</evidence>
<dbReference type="Pfam" id="PF24906">
    <property type="entry name" value="Zf_WRKY19"/>
    <property type="match status" value="4"/>
</dbReference>
<evidence type="ECO:0000313" key="3">
    <source>
        <dbReference type="EMBL" id="GAX10792.1"/>
    </source>
</evidence>
<dbReference type="EMBL" id="BDSP01000025">
    <property type="protein sequence ID" value="GAX10792.1"/>
    <property type="molecule type" value="Genomic_DNA"/>
</dbReference>